<evidence type="ECO:0000313" key="5">
    <source>
        <dbReference type="Proteomes" id="UP000266302"/>
    </source>
</evidence>
<feature type="domain" description="AsmA" evidence="3">
    <location>
        <begin position="140"/>
        <end position="607"/>
    </location>
</feature>
<dbReference type="EMBL" id="QXJC01000001">
    <property type="protein sequence ID" value="RID99486.1"/>
    <property type="molecule type" value="Genomic_DNA"/>
</dbReference>
<evidence type="ECO:0000313" key="4">
    <source>
        <dbReference type="EMBL" id="RID99486.1"/>
    </source>
</evidence>
<dbReference type="RefSeq" id="WP_119107935.1">
    <property type="nucleotide sequence ID" value="NZ_QXJC01000001.1"/>
</dbReference>
<proteinExistence type="predicted"/>
<dbReference type="InterPro" id="IPR007844">
    <property type="entry name" value="AsmA"/>
</dbReference>
<evidence type="ECO:0000256" key="2">
    <source>
        <dbReference type="SAM" id="Phobius"/>
    </source>
</evidence>
<comment type="caution">
    <text evidence="4">The sequence shown here is derived from an EMBL/GenBank/DDBJ whole genome shotgun (WGS) entry which is preliminary data.</text>
</comment>
<protein>
    <submittedName>
        <fullName evidence="4">AsmA family protein</fullName>
    </submittedName>
</protein>
<dbReference type="OrthoDB" id="5749006at2"/>
<evidence type="ECO:0000259" key="3">
    <source>
        <dbReference type="Pfam" id="PF05170"/>
    </source>
</evidence>
<dbReference type="AlphaFoldDB" id="A0A398CI54"/>
<dbReference type="GO" id="GO:0005886">
    <property type="term" value="C:plasma membrane"/>
    <property type="evidence" value="ECO:0007669"/>
    <property type="project" value="TreeGrafter"/>
</dbReference>
<dbReference type="InterPro" id="IPR052894">
    <property type="entry name" value="AsmA-related"/>
</dbReference>
<feature type="domain" description="AsmA" evidence="3">
    <location>
        <begin position="27"/>
        <end position="110"/>
    </location>
</feature>
<sequence>MVTIDPPSAPPSPQRPALARLLWLRAALVLCAATLVLPFATLLAVHLIDWNRARPWINEQVSAASGRHFEIKGNLEAHWIWPQPLDTGWRHWVPGLLVQARDLELANRKHFGDLGSLDAPSTRSQPPSLAPPARKDGAADTQPLMAQVKQASASLRLLPLLGRVVLIDTLMLSAPDIALARKKNGENNWTFPRQTQEADTAQPNPWRVDVRQLGLTQARLSYTDQMQQLALRAAIEEQDKTASTDEDSARYGLRVEMSGNFRNAKLKGWGRVGQLLSLRDAAVEYPVDFEVRAGNTRAQARGTVSNPRKLSGVDLQVQLEGDSMADLYGLTGLVLPNTPPYKTSGHLVGSLEPEHATWDYEDFSGTVGESDLEGHLTYTSGQPRPHLRGQLKSKKLRLADLGPIIGTTQSTESDKKETARPGKVLPNTKFATDRWGAMDLDIAFLGEKLLGPSSLPLDNLSMRATLKNGTLHLNPLRFGVAKGRIDTQVDLDGHTDPLNARIHATVDGLKLSALFPKVALMDKSLGRMDGALALASRGDSIASMLASSSGEARLYVRDGTLSKQLLDLAALNLGSVIVTKLFGADKEVKLRCAMADFGIKNGMAQTRSVKLSTNEAVVEAVGTVDFGHEYINLRVKPESLQWKFFSLRTPLTVRGPFIDPKVGFEAGPLLARAGAAIVAAVAAPTALALVPITVPAAEDDAECAQLLARADEAVKVGPEGAKPKPITHAHKYSDYR</sequence>
<dbReference type="GO" id="GO:0090313">
    <property type="term" value="P:regulation of protein targeting to membrane"/>
    <property type="evidence" value="ECO:0007669"/>
    <property type="project" value="TreeGrafter"/>
</dbReference>
<accession>A0A398CI54</accession>
<reference evidence="4 5" key="1">
    <citation type="submission" date="2018-09" db="EMBL/GenBank/DDBJ databases">
        <title>Draft genome of Simplicispira sp. NY-02.</title>
        <authorList>
            <person name="Im W.T."/>
        </authorList>
    </citation>
    <scope>NUCLEOTIDE SEQUENCE [LARGE SCALE GENOMIC DNA]</scope>
    <source>
        <strain evidence="4 5">NY-02</strain>
    </source>
</reference>
<organism evidence="4 5">
    <name type="scientific">Simplicispira hankyongi</name>
    <dbReference type="NCBI Taxonomy" id="2315688"/>
    <lineage>
        <taxon>Bacteria</taxon>
        <taxon>Pseudomonadati</taxon>
        <taxon>Pseudomonadota</taxon>
        <taxon>Betaproteobacteria</taxon>
        <taxon>Burkholderiales</taxon>
        <taxon>Comamonadaceae</taxon>
        <taxon>Simplicispira</taxon>
    </lineage>
</organism>
<dbReference type="PANTHER" id="PTHR30441">
    <property type="entry name" value="DUF748 DOMAIN-CONTAINING PROTEIN"/>
    <property type="match status" value="1"/>
</dbReference>
<keyword evidence="2" id="KW-0472">Membrane</keyword>
<evidence type="ECO:0000256" key="1">
    <source>
        <dbReference type="SAM" id="MobiDB-lite"/>
    </source>
</evidence>
<dbReference type="PANTHER" id="PTHR30441:SF9">
    <property type="entry name" value="ASMA FAMILY PROTEIN YHJG"/>
    <property type="match status" value="1"/>
</dbReference>
<feature type="transmembrane region" description="Helical" evidence="2">
    <location>
        <begin position="22"/>
        <end position="45"/>
    </location>
</feature>
<gene>
    <name evidence="4" type="ORF">D3F03_03475</name>
</gene>
<dbReference type="Pfam" id="PF05170">
    <property type="entry name" value="AsmA"/>
    <property type="match status" value="2"/>
</dbReference>
<name>A0A398CI54_9BURK</name>
<feature type="region of interest" description="Disordered" evidence="1">
    <location>
        <begin position="115"/>
        <end position="140"/>
    </location>
</feature>
<keyword evidence="5" id="KW-1185">Reference proteome</keyword>
<keyword evidence="2" id="KW-0812">Transmembrane</keyword>
<dbReference type="Proteomes" id="UP000266302">
    <property type="component" value="Unassembled WGS sequence"/>
</dbReference>
<keyword evidence="2" id="KW-1133">Transmembrane helix</keyword>